<evidence type="ECO:0000259" key="3">
    <source>
        <dbReference type="Pfam" id="PF24883"/>
    </source>
</evidence>
<evidence type="ECO:0000313" key="4">
    <source>
        <dbReference type="EMBL" id="KXH34561.1"/>
    </source>
</evidence>
<keyword evidence="5" id="KW-1185">Reference proteome</keyword>
<feature type="compositionally biased region" description="Acidic residues" evidence="2">
    <location>
        <begin position="710"/>
        <end position="720"/>
    </location>
</feature>
<dbReference type="Proteomes" id="UP000070328">
    <property type="component" value="Unassembled WGS sequence"/>
</dbReference>
<feature type="compositionally biased region" description="Basic and acidic residues" evidence="2">
    <location>
        <begin position="678"/>
        <end position="691"/>
    </location>
</feature>
<dbReference type="SUPFAM" id="SSF52540">
    <property type="entry name" value="P-loop containing nucleoside triphosphate hydrolases"/>
    <property type="match status" value="1"/>
</dbReference>
<dbReference type="Pfam" id="PF24883">
    <property type="entry name" value="NPHP3_N"/>
    <property type="match status" value="1"/>
</dbReference>
<dbReference type="GO" id="GO:0008237">
    <property type="term" value="F:metallopeptidase activity"/>
    <property type="evidence" value="ECO:0007669"/>
    <property type="project" value="InterPro"/>
</dbReference>
<dbReference type="InterPro" id="IPR024079">
    <property type="entry name" value="MetalloPept_cat_dom_sf"/>
</dbReference>
<feature type="domain" description="Nephrocystin 3-like N-terminal" evidence="3">
    <location>
        <begin position="727"/>
        <end position="903"/>
    </location>
</feature>
<sequence length="1077" mass="119757">MAPRKQPKTCQHTSIIVDASKYGRSRAGFLRVPVEKRVAATTRSGRVIPVAEADAGTSNSNSNSNPGPGPGPAAPGAAAAADNDSAPLPPDPSTFPGPLVLPDDDLALEPRYPPQSLRAWASGEWRNRITGGRKTLYVADFPGVDVEGGVGFMREWEVPVLEGVVMDSLEQPKVEDVVSYFEAFYHPLPVKVLPTAFRFVKWDDEGVPRGKTKEKNNFMVGLATGSSVVGIRCRPSPDNFAKYQLNLNDLLDALSGVLPSDAYAACMLIAQDLYEDEDDDFCCGRAFGGSRICTVSSFRYRPVMDGVMGVERGHGWPASHCGRFVREACEWWEEQEEMERVRVVGMEVDGRRSKGKGKGKRDGGGEILVDLRKVKGTAMGAAISASRNVLVPREASRNKKLAEEDLYAHYRFSHPRPELLALQRMTPLEIIGLVSAIITFIDFAAENVGVAREIGRSGSATFKDNADLERRVKLVEEHVAGLNTKGIGAPRDTHEAQLMDLVEAYKSLTVQMMNLLAGLKSTKKRHILSKMVKDYRKKDDKEILQKELDDCRSRIHLQLTQLSRSELSRGLDEIPARGQVYATELQSIGESIRELQSHLAAWKSVPSLVASAHQILLRSRIVVERAAKRSISETLYVGDMTRRFDEIEPAHVMTFSWLLDYETTSEYDSIDGSEYEPYEDKGSLKADKNDDMGQPQGSGTGAEAGSTSEETYDEASDDGSEVSLDRTIEELQARQDLIDWLAHGDGIFHIYGKPGAGKSTLMKYLCQSSATTAYLENWAGEKTLISANFFFWKLGSNAQKSLDGLLRALLYSIMEQAPALLEAVFPKQWGSATHGEVFHIQNSDIESAFSSLLRQTAFFFSHKVALFIDGLDEFDGDHDKMIRMFRNWTEIVPGDIKLCLASREWEIFRQRLVNCPGIRTQDITNRDIEAYINSELSENEEFKLYALTQPSIFLIIEEIKTKAQGVFLWVKITLRGLKWGLLSGDQLGDLWAKLDALPAGLDELFTSILDSIMNGPYTYQVDRSRAIRMILLAAEAENSAHPLLLTDTWFLDEYGKDPDFALKSLNVAVDRHTSLHR</sequence>
<reference evidence="4 5" key="1">
    <citation type="submission" date="2014-02" db="EMBL/GenBank/DDBJ databases">
        <title>The genome sequence of Colletotrichum simmondsii CBS122122.</title>
        <authorList>
            <person name="Baroncelli R."/>
            <person name="Thon M.R."/>
        </authorList>
    </citation>
    <scope>NUCLEOTIDE SEQUENCE [LARGE SCALE GENOMIC DNA]</scope>
    <source>
        <strain evidence="4 5">CBS122122</strain>
    </source>
</reference>
<dbReference type="InterPro" id="IPR027417">
    <property type="entry name" value="P-loop_NTPase"/>
</dbReference>
<evidence type="ECO:0000313" key="5">
    <source>
        <dbReference type="Proteomes" id="UP000070328"/>
    </source>
</evidence>
<protein>
    <recommendedName>
        <fullName evidence="3">Nephrocystin 3-like N-terminal domain-containing protein</fullName>
    </recommendedName>
</protein>
<evidence type="ECO:0000256" key="2">
    <source>
        <dbReference type="SAM" id="MobiDB-lite"/>
    </source>
</evidence>
<dbReference type="AlphaFoldDB" id="A0A135SFC7"/>
<evidence type="ECO:0000256" key="1">
    <source>
        <dbReference type="ARBA" id="ARBA00022737"/>
    </source>
</evidence>
<feature type="compositionally biased region" description="Low complexity" evidence="2">
    <location>
        <begin position="53"/>
        <end position="66"/>
    </location>
</feature>
<dbReference type="Gene3D" id="3.40.50.300">
    <property type="entry name" value="P-loop containing nucleotide triphosphate hydrolases"/>
    <property type="match status" value="1"/>
</dbReference>
<keyword evidence="1" id="KW-0677">Repeat</keyword>
<comment type="caution">
    <text evidence="4">The sequence shown here is derived from an EMBL/GenBank/DDBJ whole genome shotgun (WGS) entry which is preliminary data.</text>
</comment>
<dbReference type="EMBL" id="JFBX01000584">
    <property type="protein sequence ID" value="KXH34561.1"/>
    <property type="molecule type" value="Genomic_DNA"/>
</dbReference>
<feature type="region of interest" description="Disordered" evidence="2">
    <location>
        <begin position="40"/>
        <end position="104"/>
    </location>
</feature>
<dbReference type="Gene3D" id="3.40.390.10">
    <property type="entry name" value="Collagenase (Catalytic Domain)"/>
    <property type="match status" value="1"/>
</dbReference>
<dbReference type="PANTHER" id="PTHR10039">
    <property type="entry name" value="AMELOGENIN"/>
    <property type="match status" value="1"/>
</dbReference>
<organism evidence="4 5">
    <name type="scientific">Colletotrichum simmondsii</name>
    <dbReference type="NCBI Taxonomy" id="703756"/>
    <lineage>
        <taxon>Eukaryota</taxon>
        <taxon>Fungi</taxon>
        <taxon>Dikarya</taxon>
        <taxon>Ascomycota</taxon>
        <taxon>Pezizomycotina</taxon>
        <taxon>Sordariomycetes</taxon>
        <taxon>Hypocreomycetidae</taxon>
        <taxon>Glomerellales</taxon>
        <taxon>Glomerellaceae</taxon>
        <taxon>Colletotrichum</taxon>
        <taxon>Colletotrichum acutatum species complex</taxon>
    </lineage>
</organism>
<proteinExistence type="predicted"/>
<name>A0A135SFC7_9PEZI</name>
<accession>A0A135SFC7</accession>
<dbReference type="PANTHER" id="PTHR10039:SF5">
    <property type="entry name" value="NACHT DOMAIN-CONTAINING PROTEIN"/>
    <property type="match status" value="1"/>
</dbReference>
<feature type="region of interest" description="Disordered" evidence="2">
    <location>
        <begin position="669"/>
        <end position="721"/>
    </location>
</feature>
<feature type="compositionally biased region" description="Low complexity" evidence="2">
    <location>
        <begin position="74"/>
        <end position="86"/>
    </location>
</feature>
<dbReference type="InterPro" id="IPR056884">
    <property type="entry name" value="NPHP3-like_N"/>
</dbReference>
<gene>
    <name evidence="4" type="ORF">CSIM01_11785</name>
</gene>
<dbReference type="OrthoDB" id="443402at2759"/>